<proteinExistence type="predicted"/>
<sequence length="97" mass="11211">MSILQWKMNRDNYIASCEWSCIKIFTEETRELAAIVLIKGAAHTFKWLIGRGMLCWAFIYLLYEIVFHCIECLLAVSLTFVQSAEPESVLGIFQLCQ</sequence>
<accession>A0A6S7IID9</accession>
<protein>
    <submittedName>
        <fullName evidence="1">Uncharacterized protein</fullName>
    </submittedName>
</protein>
<dbReference type="AlphaFoldDB" id="A0A6S7IID9"/>
<dbReference type="EMBL" id="CACRXK020009236">
    <property type="protein sequence ID" value="CAB4016729.1"/>
    <property type="molecule type" value="Genomic_DNA"/>
</dbReference>
<organism evidence="1 2">
    <name type="scientific">Paramuricea clavata</name>
    <name type="common">Red gorgonian</name>
    <name type="synonym">Violescent sea-whip</name>
    <dbReference type="NCBI Taxonomy" id="317549"/>
    <lineage>
        <taxon>Eukaryota</taxon>
        <taxon>Metazoa</taxon>
        <taxon>Cnidaria</taxon>
        <taxon>Anthozoa</taxon>
        <taxon>Octocorallia</taxon>
        <taxon>Malacalcyonacea</taxon>
        <taxon>Plexauridae</taxon>
        <taxon>Paramuricea</taxon>
    </lineage>
</organism>
<evidence type="ECO:0000313" key="1">
    <source>
        <dbReference type="EMBL" id="CAB4016729.1"/>
    </source>
</evidence>
<reference evidence="1" key="1">
    <citation type="submission" date="2020-04" db="EMBL/GenBank/DDBJ databases">
        <authorList>
            <person name="Alioto T."/>
            <person name="Alioto T."/>
            <person name="Gomez Garrido J."/>
        </authorList>
    </citation>
    <scope>NUCLEOTIDE SEQUENCE</scope>
    <source>
        <strain evidence="1">A484AB</strain>
    </source>
</reference>
<evidence type="ECO:0000313" key="2">
    <source>
        <dbReference type="Proteomes" id="UP001152795"/>
    </source>
</evidence>
<keyword evidence="2" id="KW-1185">Reference proteome</keyword>
<comment type="caution">
    <text evidence="1">The sequence shown here is derived from an EMBL/GenBank/DDBJ whole genome shotgun (WGS) entry which is preliminary data.</text>
</comment>
<name>A0A6S7IID9_PARCT</name>
<gene>
    <name evidence="1" type="ORF">PACLA_8A026804</name>
</gene>
<dbReference type="Proteomes" id="UP001152795">
    <property type="component" value="Unassembled WGS sequence"/>
</dbReference>